<dbReference type="Proteomes" id="UP000076152">
    <property type="component" value="Chromosome"/>
</dbReference>
<reference evidence="1 3" key="1">
    <citation type="submission" date="2016-04" db="EMBL/GenBank/DDBJ databases">
        <title>Complete genome sequencing of OXA-72 bearing Acinetobacter pittii strain IEC338SC.</title>
        <authorList>
            <person name="Brasiliense D.M."/>
            <person name="Lima K.V."/>
            <person name="Souza C.O."/>
            <person name="Dutra L.G."/>
            <person name="Mamizuka E.M."/>
            <person name="Perez-Chaparro P.J."/>
            <person name="McCulloch J.A."/>
        </authorList>
    </citation>
    <scope>NUCLEOTIDE SEQUENCE [LARGE SCALE GENOMIC DNA]</scope>
    <source>
        <strain evidence="1 3">IEC338SC</strain>
    </source>
</reference>
<dbReference type="EMBL" id="SGTH01000001">
    <property type="protein sequence ID" value="RZH32258.1"/>
    <property type="molecule type" value="Genomic_DNA"/>
</dbReference>
<evidence type="ECO:0000313" key="3">
    <source>
        <dbReference type="Proteomes" id="UP000076152"/>
    </source>
</evidence>
<reference evidence="2 4" key="2">
    <citation type="submission" date="2019-02" db="EMBL/GenBank/DDBJ databases">
        <title>The Batch Genome Submission of Acinetobacter spp. strains.</title>
        <authorList>
            <person name="Qin J."/>
            <person name="Hu Y."/>
            <person name="Ye H."/>
            <person name="Wei L."/>
            <person name="Feng Y."/>
            <person name="Zong Z."/>
        </authorList>
    </citation>
    <scope>NUCLEOTIDE SEQUENCE [LARGE SCALE GENOMIC DNA]</scope>
    <source>
        <strain evidence="2 4">WCHAP100012</strain>
    </source>
</reference>
<accession>A0A143IZU9</accession>
<organism evidence="2 4">
    <name type="scientific">Acinetobacter pittii</name>
    <name type="common">Acinetobacter genomosp. 3</name>
    <dbReference type="NCBI Taxonomy" id="48296"/>
    <lineage>
        <taxon>Bacteria</taxon>
        <taxon>Pseudomonadati</taxon>
        <taxon>Pseudomonadota</taxon>
        <taxon>Gammaproteobacteria</taxon>
        <taxon>Moraxellales</taxon>
        <taxon>Moraxellaceae</taxon>
        <taxon>Acinetobacter</taxon>
        <taxon>Acinetobacter calcoaceticus/baumannii complex</taxon>
    </lineage>
</organism>
<protein>
    <submittedName>
        <fullName evidence="2">Uncharacterized protein</fullName>
    </submittedName>
</protein>
<dbReference type="RefSeq" id="WP_032063009.1">
    <property type="nucleotide sequence ID" value="NZ_CAJHGL010000001.1"/>
</dbReference>
<name>A0A143IZU9_ACIPI</name>
<evidence type="ECO:0000313" key="4">
    <source>
        <dbReference type="Proteomes" id="UP000294065"/>
    </source>
</evidence>
<evidence type="ECO:0000313" key="2">
    <source>
        <dbReference type="EMBL" id="RZH32258.1"/>
    </source>
</evidence>
<gene>
    <name evidence="2" type="ORF">EXD98_03335</name>
    <name evidence="1" type="ORF">IEC338SC_2340</name>
</gene>
<dbReference type="AlphaFoldDB" id="A0A143IZU9"/>
<sequence length="140" mass="16327">MITNDLTHFPLVITVFDSAPTIEQQKVFFTQWTRWFKKKQKFVTLRIYKNENALQRPDGSGQETKQWMENNRENIQQSVVAMANVLPETTENQRGSKSRLGIPNDNFTQIEEAMDWLFDHLALADINIDRQSVLNTIAKL</sequence>
<dbReference type="Proteomes" id="UP000294065">
    <property type="component" value="Unassembled WGS sequence"/>
</dbReference>
<proteinExistence type="predicted"/>
<evidence type="ECO:0000313" key="1">
    <source>
        <dbReference type="EMBL" id="AMX19468.1"/>
    </source>
</evidence>
<dbReference type="EMBL" id="CP015145">
    <property type="protein sequence ID" value="AMX19468.1"/>
    <property type="molecule type" value="Genomic_DNA"/>
</dbReference>